<feature type="chain" id="PRO_5028881864" evidence="2">
    <location>
        <begin position="19"/>
        <end position="99"/>
    </location>
</feature>
<sequence>MQLITIFAVLATALTVAAAPQFSGRPSGVPSGIPSGTFLPPSGTHAPPPPPSGTGAPPAPPSGTRPTTNWCPNPKGLDLRGMGMQKVTINEWHHPKVEN</sequence>
<feature type="compositionally biased region" description="Pro residues" evidence="1">
    <location>
        <begin position="46"/>
        <end position="63"/>
    </location>
</feature>
<protein>
    <submittedName>
        <fullName evidence="3">Uncharacterized protein</fullName>
    </submittedName>
</protein>
<comment type="caution">
    <text evidence="3">The sequence shown here is derived from an EMBL/GenBank/DDBJ whole genome shotgun (WGS) entry which is preliminary data.</text>
</comment>
<evidence type="ECO:0000313" key="3">
    <source>
        <dbReference type="EMBL" id="KAF3188313.1"/>
    </source>
</evidence>
<dbReference type="Proteomes" id="UP000479691">
    <property type="component" value="Unassembled WGS sequence"/>
</dbReference>
<evidence type="ECO:0000313" key="4">
    <source>
        <dbReference type="Proteomes" id="UP000479691"/>
    </source>
</evidence>
<name>A0A7C8U0P4_ORBOL</name>
<accession>A0A7C8U0P4</accession>
<feature type="region of interest" description="Disordered" evidence="1">
    <location>
        <begin position="21"/>
        <end position="99"/>
    </location>
</feature>
<keyword evidence="2" id="KW-0732">Signal</keyword>
<organism evidence="3 4">
    <name type="scientific">Orbilia oligospora</name>
    <name type="common">Nematode-trapping fungus</name>
    <name type="synonym">Arthrobotrys oligospora</name>
    <dbReference type="NCBI Taxonomy" id="2813651"/>
    <lineage>
        <taxon>Eukaryota</taxon>
        <taxon>Fungi</taxon>
        <taxon>Dikarya</taxon>
        <taxon>Ascomycota</taxon>
        <taxon>Pezizomycotina</taxon>
        <taxon>Orbiliomycetes</taxon>
        <taxon>Orbiliales</taxon>
        <taxon>Orbiliaceae</taxon>
        <taxon>Orbilia</taxon>
    </lineage>
</organism>
<reference evidence="3 4" key="1">
    <citation type="submission" date="2019-06" db="EMBL/GenBank/DDBJ databases">
        <authorList>
            <person name="Palmer J.M."/>
        </authorList>
    </citation>
    <scope>NUCLEOTIDE SEQUENCE [LARGE SCALE GENOMIC DNA]</scope>
    <source>
        <strain evidence="3 4">TWF788</strain>
    </source>
</reference>
<evidence type="ECO:0000256" key="2">
    <source>
        <dbReference type="SAM" id="SignalP"/>
    </source>
</evidence>
<proteinExistence type="predicted"/>
<dbReference type="AlphaFoldDB" id="A0A7C8U0P4"/>
<dbReference type="EMBL" id="JAABOE010000011">
    <property type="protein sequence ID" value="KAF3188313.1"/>
    <property type="molecule type" value="Genomic_DNA"/>
</dbReference>
<evidence type="ECO:0000256" key="1">
    <source>
        <dbReference type="SAM" id="MobiDB-lite"/>
    </source>
</evidence>
<feature type="signal peptide" evidence="2">
    <location>
        <begin position="1"/>
        <end position="18"/>
    </location>
</feature>
<gene>
    <name evidence="3" type="ORF">TWF788_000991</name>
</gene>